<organism evidence="1 2">
    <name type="scientific">Blyttiomyces helicus</name>
    <dbReference type="NCBI Taxonomy" id="388810"/>
    <lineage>
        <taxon>Eukaryota</taxon>
        <taxon>Fungi</taxon>
        <taxon>Fungi incertae sedis</taxon>
        <taxon>Chytridiomycota</taxon>
        <taxon>Chytridiomycota incertae sedis</taxon>
        <taxon>Chytridiomycetes</taxon>
        <taxon>Chytridiomycetes incertae sedis</taxon>
        <taxon>Blyttiomyces</taxon>
    </lineage>
</organism>
<proteinExistence type="predicted"/>
<dbReference type="Proteomes" id="UP000269721">
    <property type="component" value="Unassembled WGS sequence"/>
</dbReference>
<accession>A0A4P9WA16</accession>
<sequence length="219" mass="24684">MATIGAIQYAFETEHCSSVCLQGGLDKGTSLSVDSLDNLDNHQLSTTLPNTGTGTFTVEKSTLHQFSMASIKLFYALIRDESRLSWPHQDPLAENGTGPYDEYRKPINDTLEVVIRQDEEHKMVMNPLLDFFNIMLEKRDGATLHIHKIREHFNSYYKHNFGKKLGDEFNNRVIKPKLKSCNGKFDLSSAERKSLGCHTIDGETCKLSAATLEGWIVKS</sequence>
<evidence type="ECO:0000313" key="1">
    <source>
        <dbReference type="EMBL" id="RKO87680.1"/>
    </source>
</evidence>
<keyword evidence="2" id="KW-1185">Reference proteome</keyword>
<dbReference type="AlphaFoldDB" id="A0A4P9WA16"/>
<protein>
    <submittedName>
        <fullName evidence="1">Uncharacterized protein</fullName>
    </submittedName>
</protein>
<dbReference type="EMBL" id="KZ997243">
    <property type="protein sequence ID" value="RKO87680.1"/>
    <property type="molecule type" value="Genomic_DNA"/>
</dbReference>
<evidence type="ECO:0000313" key="2">
    <source>
        <dbReference type="Proteomes" id="UP000269721"/>
    </source>
</evidence>
<dbReference type="OrthoDB" id="2094873at2759"/>
<reference evidence="2" key="1">
    <citation type="journal article" date="2018" name="Nat. Microbiol.">
        <title>Leveraging single-cell genomics to expand the fungal tree of life.</title>
        <authorList>
            <person name="Ahrendt S.R."/>
            <person name="Quandt C.A."/>
            <person name="Ciobanu D."/>
            <person name="Clum A."/>
            <person name="Salamov A."/>
            <person name="Andreopoulos B."/>
            <person name="Cheng J.F."/>
            <person name="Woyke T."/>
            <person name="Pelin A."/>
            <person name="Henrissat B."/>
            <person name="Reynolds N.K."/>
            <person name="Benny G.L."/>
            <person name="Smith M.E."/>
            <person name="James T.Y."/>
            <person name="Grigoriev I.V."/>
        </authorList>
    </citation>
    <scope>NUCLEOTIDE SEQUENCE [LARGE SCALE GENOMIC DNA]</scope>
</reference>
<gene>
    <name evidence="1" type="ORF">BDK51DRAFT_47460</name>
</gene>
<name>A0A4P9WA16_9FUNG</name>